<dbReference type="PANTHER" id="PTHR43855:SF1">
    <property type="entry name" value="THIOSULFATE SULFURTRANSFERASE"/>
    <property type="match status" value="1"/>
</dbReference>
<dbReference type="InterPro" id="IPR036873">
    <property type="entry name" value="Rhodanese-like_dom_sf"/>
</dbReference>
<organism evidence="3 4">
    <name type="scientific">Roseicyclus marinus</name>
    <dbReference type="NCBI Taxonomy" id="2161673"/>
    <lineage>
        <taxon>Bacteria</taxon>
        <taxon>Pseudomonadati</taxon>
        <taxon>Pseudomonadota</taxon>
        <taxon>Alphaproteobacteria</taxon>
        <taxon>Rhodobacterales</taxon>
        <taxon>Roseobacteraceae</taxon>
        <taxon>Roseicyclus</taxon>
    </lineage>
</organism>
<dbReference type="InterPro" id="IPR051126">
    <property type="entry name" value="Thiosulfate_sulfurtransferase"/>
</dbReference>
<dbReference type="KEGG" id="rmai:MACH21_15620"/>
<feature type="domain" description="Rhodanese" evidence="2">
    <location>
        <begin position="271"/>
        <end position="345"/>
    </location>
</feature>
<dbReference type="EMBL" id="AP027266">
    <property type="protein sequence ID" value="BDW85385.1"/>
    <property type="molecule type" value="Genomic_DNA"/>
</dbReference>
<keyword evidence="4" id="KW-1185">Reference proteome</keyword>
<protein>
    <recommendedName>
        <fullName evidence="2">Rhodanese domain-containing protein</fullName>
    </recommendedName>
</protein>
<feature type="domain" description="Rhodanese" evidence="2">
    <location>
        <begin position="16"/>
        <end position="106"/>
    </location>
</feature>
<dbReference type="InterPro" id="IPR001763">
    <property type="entry name" value="Rhodanese-like_dom"/>
</dbReference>
<keyword evidence="1" id="KW-0677">Repeat</keyword>
<dbReference type="PANTHER" id="PTHR43855">
    <property type="entry name" value="THIOSULFATE SULFURTRANSFERASE"/>
    <property type="match status" value="1"/>
</dbReference>
<dbReference type="Gene3D" id="3.40.250.10">
    <property type="entry name" value="Rhodanese-like domain"/>
    <property type="match status" value="4"/>
</dbReference>
<dbReference type="RefSeq" id="WP_338276193.1">
    <property type="nucleotide sequence ID" value="NZ_AP027266.1"/>
</dbReference>
<dbReference type="Pfam" id="PF00581">
    <property type="entry name" value="Rhodanese"/>
    <property type="match status" value="2"/>
</dbReference>
<sequence length="514" mass="54197">MAETITATQANTRLLGAGEIALIDLREPGPFSEGHPLFAVPCPFSLLETSIGALVPRLSCPVFLLDAGDGIAVEAASILAGMGYTDVAVIAAGAPGWAAAGLTLYKGVHVPSKTLGELAELALHPRPLPAERLAQWRDEGRRFLFFDTRPASEHAEMTVPGAVCLPNGELVHRIDSLPAGAPIVLTCAGRTRGIVGAASLSLFDPNREVWWLEDGTQGWCLAGRDLVRDNAVAPLPGVDAEMTRNRAEAFMAEHALALITAKALSAELGDPGRTTFVFDVRDSAEARADRIPCATGAPLVTLVQATDRYIGPRRARVVLVDDLGVRGALGAFWLRALGHDVAVCRIDAALRSLPSREFPEPKRHSVSRIAAGTALQTVAEGKAMLLDLRGSSDHMAGTVAGAVWCHRAALQVPPPGIAPLLIGDRTARAELAAATLIARGRTDVQIVEGGLPALRTAGAQIVPGQELDLDEAVDIISFAHGRHSGNADASRLYLAWEKGLVAQLSAAERAQFLM</sequence>
<evidence type="ECO:0000259" key="2">
    <source>
        <dbReference type="PROSITE" id="PS50206"/>
    </source>
</evidence>
<dbReference type="Proteomes" id="UP001337723">
    <property type="component" value="Chromosome"/>
</dbReference>
<feature type="domain" description="Rhodanese" evidence="2">
    <location>
        <begin position="379"/>
        <end position="463"/>
    </location>
</feature>
<evidence type="ECO:0000256" key="1">
    <source>
        <dbReference type="ARBA" id="ARBA00022737"/>
    </source>
</evidence>
<evidence type="ECO:0000313" key="3">
    <source>
        <dbReference type="EMBL" id="BDW85385.1"/>
    </source>
</evidence>
<gene>
    <name evidence="3" type="ORF">MACH21_15620</name>
</gene>
<evidence type="ECO:0000313" key="4">
    <source>
        <dbReference type="Proteomes" id="UP001337723"/>
    </source>
</evidence>
<accession>A0AA48H5X5</accession>
<name>A0AA48H5X5_9RHOB</name>
<proteinExistence type="predicted"/>
<dbReference type="AlphaFoldDB" id="A0AA48H5X5"/>
<dbReference type="SMART" id="SM00450">
    <property type="entry name" value="RHOD"/>
    <property type="match status" value="4"/>
</dbReference>
<dbReference type="PROSITE" id="PS50206">
    <property type="entry name" value="RHODANESE_3"/>
    <property type="match status" value="4"/>
</dbReference>
<feature type="domain" description="Rhodanese" evidence="2">
    <location>
        <begin position="139"/>
        <end position="228"/>
    </location>
</feature>
<reference evidence="3 4" key="1">
    <citation type="submission" date="2023-01" db="EMBL/GenBank/DDBJ databases">
        <title>Complete genome sequence of Roseicyclus marinus strain Dej080120_10.</title>
        <authorList>
            <person name="Ueki S."/>
            <person name="Maruyama F."/>
        </authorList>
    </citation>
    <scope>NUCLEOTIDE SEQUENCE [LARGE SCALE GENOMIC DNA]</scope>
    <source>
        <strain evidence="3 4">Dej080120_10</strain>
    </source>
</reference>
<dbReference type="SUPFAM" id="SSF52821">
    <property type="entry name" value="Rhodanese/Cell cycle control phosphatase"/>
    <property type="match status" value="4"/>
</dbReference>